<dbReference type="Proteomes" id="UP000020218">
    <property type="component" value="Unassembled WGS sequence"/>
</dbReference>
<accession>A0A011NT04</accession>
<gene>
    <name evidence="1" type="ORF">AW08_01658</name>
</gene>
<reference evidence="1" key="1">
    <citation type="submission" date="2014-02" db="EMBL/GenBank/DDBJ databases">
        <title>Expanding our view of genomic diversity in Candidatus Accumulibacter clades.</title>
        <authorList>
            <person name="Skennerton C.T."/>
            <person name="Barr J.J."/>
            <person name="Slater F.R."/>
            <person name="Bond P.L."/>
            <person name="Tyson G.W."/>
        </authorList>
    </citation>
    <scope>NUCLEOTIDE SEQUENCE [LARGE SCALE GENOMIC DNA]</scope>
</reference>
<sequence>MAIKACSVVRMSLNAISCACSERPEVWMWYFSFWLRSLPPYLFFIATAQMRRATRPITEYSGSMPLLKKNDRLGAKSSMCMPRAR</sequence>
<comment type="caution">
    <text evidence="1">The sequence shown here is derived from an EMBL/GenBank/DDBJ whole genome shotgun (WGS) entry which is preliminary data.</text>
</comment>
<organism evidence="1 2">
    <name type="scientific">Candidatus Accumulibacter adjunctus</name>
    <dbReference type="NCBI Taxonomy" id="1454001"/>
    <lineage>
        <taxon>Bacteria</taxon>
        <taxon>Pseudomonadati</taxon>
        <taxon>Pseudomonadota</taxon>
        <taxon>Betaproteobacteria</taxon>
        <taxon>Candidatus Accumulibacter</taxon>
    </lineage>
</organism>
<protein>
    <submittedName>
        <fullName evidence="1">Uncharacterized protein</fullName>
    </submittedName>
</protein>
<dbReference type="EMBL" id="JFAX01000008">
    <property type="protein sequence ID" value="EXI67717.1"/>
    <property type="molecule type" value="Genomic_DNA"/>
</dbReference>
<proteinExistence type="predicted"/>
<evidence type="ECO:0000313" key="2">
    <source>
        <dbReference type="Proteomes" id="UP000020218"/>
    </source>
</evidence>
<dbReference type="AlphaFoldDB" id="A0A011NT04"/>
<keyword evidence="2" id="KW-1185">Reference proteome</keyword>
<name>A0A011NT04_9PROT</name>
<evidence type="ECO:0000313" key="1">
    <source>
        <dbReference type="EMBL" id="EXI67717.1"/>
    </source>
</evidence>